<evidence type="ECO:0000313" key="12">
    <source>
        <dbReference type="Proteomes" id="UP000593765"/>
    </source>
</evidence>
<dbReference type="Gene3D" id="3.20.20.70">
    <property type="entry name" value="Aldolase class I"/>
    <property type="match status" value="1"/>
</dbReference>
<dbReference type="InterPro" id="IPR054691">
    <property type="entry name" value="LeuA/HCS_post-cat"/>
</dbReference>
<dbReference type="Pfam" id="PF00682">
    <property type="entry name" value="HMGL-like"/>
    <property type="match status" value="1"/>
</dbReference>
<dbReference type="Proteomes" id="UP000593765">
    <property type="component" value="Chromosome"/>
</dbReference>
<dbReference type="PANTHER" id="PTHR43538">
    <property type="entry name" value="ALPHA-IPM SYNTHASE/HOMOCITRATE SYNTHASE"/>
    <property type="match status" value="1"/>
</dbReference>
<evidence type="ECO:0000313" key="11">
    <source>
        <dbReference type="EMBL" id="QOV90708.1"/>
    </source>
</evidence>
<dbReference type="GO" id="GO:0043714">
    <property type="term" value="F:(R)-citramalate synthase activity"/>
    <property type="evidence" value="ECO:0007669"/>
    <property type="project" value="UniProtKB-UniRule"/>
</dbReference>
<dbReference type="KEGG" id="hbs:IPV69_04940"/>
<evidence type="ECO:0000256" key="8">
    <source>
        <dbReference type="NCBIfam" id="TIGR00977"/>
    </source>
</evidence>
<dbReference type="GO" id="GO:0009098">
    <property type="term" value="P:L-leucine biosynthetic process"/>
    <property type="evidence" value="ECO:0007669"/>
    <property type="project" value="InterPro"/>
</dbReference>
<dbReference type="PROSITE" id="PS50991">
    <property type="entry name" value="PYR_CT"/>
    <property type="match status" value="1"/>
</dbReference>
<dbReference type="InterPro" id="IPR002034">
    <property type="entry name" value="AIPM/Hcit_synth_CS"/>
</dbReference>
<dbReference type="InterPro" id="IPR000891">
    <property type="entry name" value="PYR_CT"/>
</dbReference>
<dbReference type="GO" id="GO:0003852">
    <property type="term" value="F:2-isopropylmalate synthase activity"/>
    <property type="evidence" value="ECO:0007669"/>
    <property type="project" value="InterPro"/>
</dbReference>
<evidence type="ECO:0000256" key="9">
    <source>
        <dbReference type="RuleBase" id="RU003523"/>
    </source>
</evidence>
<dbReference type="AlphaFoldDB" id="A0A7M2WYX6"/>
<dbReference type="SMART" id="SM00917">
    <property type="entry name" value="LeuA_dimer"/>
    <property type="match status" value="1"/>
</dbReference>
<dbReference type="GO" id="GO:0009097">
    <property type="term" value="P:isoleucine biosynthetic process"/>
    <property type="evidence" value="ECO:0007669"/>
    <property type="project" value="UniProtKB-UniRule"/>
</dbReference>
<dbReference type="Pfam" id="PF08502">
    <property type="entry name" value="LeuA_dimer"/>
    <property type="match status" value="1"/>
</dbReference>
<dbReference type="NCBIfam" id="TIGR00977">
    <property type="entry name" value="citramal_synth"/>
    <property type="match status" value="1"/>
</dbReference>
<evidence type="ECO:0000256" key="3">
    <source>
        <dbReference type="ARBA" id="ARBA00022605"/>
    </source>
</evidence>
<dbReference type="InterPro" id="IPR036230">
    <property type="entry name" value="LeuA_allosteric_dom_sf"/>
</dbReference>
<comment type="similarity">
    <text evidence="2 9">Belongs to the alpha-IPM synthase/homocitrate synthase family.</text>
</comment>
<keyword evidence="5 9" id="KW-0808">Transferase</keyword>
<evidence type="ECO:0000259" key="10">
    <source>
        <dbReference type="PROSITE" id="PS50991"/>
    </source>
</evidence>
<keyword evidence="12" id="KW-1185">Reference proteome</keyword>
<dbReference type="Gene3D" id="1.10.238.260">
    <property type="match status" value="1"/>
</dbReference>
<dbReference type="SUPFAM" id="SSF110921">
    <property type="entry name" value="2-isopropylmalate synthase LeuA, allosteric (dimerisation) domain"/>
    <property type="match status" value="1"/>
</dbReference>
<dbReference type="Pfam" id="PF22617">
    <property type="entry name" value="HCS_D2"/>
    <property type="match status" value="1"/>
</dbReference>
<evidence type="ECO:0000256" key="2">
    <source>
        <dbReference type="ARBA" id="ARBA00006154"/>
    </source>
</evidence>
<accession>A0A7M2WYX6</accession>
<comment type="catalytic activity">
    <reaction evidence="7">
        <text>pyruvate + acetyl-CoA + H2O = (3R)-citramalate + CoA + H(+)</text>
        <dbReference type="Rhea" id="RHEA:19045"/>
        <dbReference type="ChEBI" id="CHEBI:15361"/>
        <dbReference type="ChEBI" id="CHEBI:15377"/>
        <dbReference type="ChEBI" id="CHEBI:15378"/>
        <dbReference type="ChEBI" id="CHEBI:30934"/>
        <dbReference type="ChEBI" id="CHEBI:57287"/>
        <dbReference type="ChEBI" id="CHEBI:57288"/>
        <dbReference type="EC" id="2.3.3.21"/>
    </reaction>
</comment>
<evidence type="ECO:0000256" key="1">
    <source>
        <dbReference type="ARBA" id="ARBA00004743"/>
    </source>
</evidence>
<reference evidence="11 12" key="1">
    <citation type="submission" date="2020-10" db="EMBL/GenBank/DDBJ databases">
        <title>Wide distribution of Phycisphaera-like planctomycetes from WD2101 soil group in peatlands and genome analysis of the first cultivated representative.</title>
        <authorList>
            <person name="Dedysh S.N."/>
            <person name="Beletsky A.V."/>
            <person name="Ivanova A."/>
            <person name="Kulichevskaya I.S."/>
            <person name="Suzina N.E."/>
            <person name="Philippov D.A."/>
            <person name="Rakitin A.L."/>
            <person name="Mardanov A.V."/>
            <person name="Ravin N.V."/>
        </authorList>
    </citation>
    <scope>NUCLEOTIDE SEQUENCE [LARGE SCALE GENOMIC DNA]</scope>
    <source>
        <strain evidence="11 12">M1803</strain>
    </source>
</reference>
<organism evidence="11 12">
    <name type="scientific">Humisphaera borealis</name>
    <dbReference type="NCBI Taxonomy" id="2807512"/>
    <lineage>
        <taxon>Bacteria</taxon>
        <taxon>Pseudomonadati</taxon>
        <taxon>Planctomycetota</taxon>
        <taxon>Phycisphaerae</taxon>
        <taxon>Tepidisphaerales</taxon>
        <taxon>Tepidisphaeraceae</taxon>
        <taxon>Humisphaera</taxon>
    </lineage>
</organism>
<dbReference type="PANTHER" id="PTHR43538:SF1">
    <property type="entry name" value="(R)-CITRAMALATE SYNTHASE"/>
    <property type="match status" value="1"/>
</dbReference>
<evidence type="ECO:0000256" key="4">
    <source>
        <dbReference type="ARBA" id="ARBA00022624"/>
    </source>
</evidence>
<dbReference type="InterPro" id="IPR005675">
    <property type="entry name" value="Citramal_synthase"/>
</dbReference>
<keyword evidence="4" id="KW-0412">Isoleucine biosynthesis</keyword>
<dbReference type="InterPro" id="IPR013785">
    <property type="entry name" value="Aldolase_TIM"/>
</dbReference>
<dbReference type="PROSITE" id="PS00815">
    <property type="entry name" value="AIPM_HOMOCIT_SYNTH_1"/>
    <property type="match status" value="1"/>
</dbReference>
<dbReference type="EMBL" id="CP063458">
    <property type="protein sequence ID" value="QOV90708.1"/>
    <property type="molecule type" value="Genomic_DNA"/>
</dbReference>
<keyword evidence="3" id="KW-0028">Amino-acid biosynthesis</keyword>
<dbReference type="EC" id="2.3.3.21" evidence="8"/>
<name>A0A7M2WYX6_9BACT</name>
<dbReference type="RefSeq" id="WP_206293808.1">
    <property type="nucleotide sequence ID" value="NZ_CP063458.1"/>
</dbReference>
<evidence type="ECO:0000256" key="5">
    <source>
        <dbReference type="ARBA" id="ARBA00022679"/>
    </source>
</evidence>
<proteinExistence type="inferred from homology"/>
<dbReference type="InterPro" id="IPR013709">
    <property type="entry name" value="2-isopropylmalate_synth_dimer"/>
</dbReference>
<dbReference type="SUPFAM" id="SSF51569">
    <property type="entry name" value="Aldolase"/>
    <property type="match status" value="1"/>
</dbReference>
<gene>
    <name evidence="11" type="ORF">IPV69_04940</name>
</gene>
<keyword evidence="6" id="KW-0100">Branched-chain amino acid biosynthesis</keyword>
<dbReference type="CDD" id="cd07941">
    <property type="entry name" value="DRE_TIM_LeuA3"/>
    <property type="match status" value="1"/>
</dbReference>
<evidence type="ECO:0000256" key="6">
    <source>
        <dbReference type="ARBA" id="ARBA00023304"/>
    </source>
</evidence>
<dbReference type="UniPathway" id="UPA00047">
    <property type="reaction ID" value="UER00066"/>
</dbReference>
<evidence type="ECO:0000256" key="7">
    <source>
        <dbReference type="ARBA" id="ARBA00048263"/>
    </source>
</evidence>
<dbReference type="Gene3D" id="3.30.160.270">
    <property type="match status" value="1"/>
</dbReference>
<sequence>MSRIEIYDTTLRDGTQGEGFNLSLQDKLAIAQKLDELGVDYIEGGFPLSNPKDAAFFRDVRELKLKHAKVAAFGMTRRRGIKAEDDPGMKALLEAETPVVTIVGKSSEFQVTKVLGVSLEENLKMIGDTVALMRSAGRQVVYDAEHFFDAYKANAEYAIRTLLAAQEAGASVLALCDTNGGSMPEHVARAVADVLKQTSARVGVHTHNDCGMAMANGLAGIAAGATHGQGTINGVGERCGNMDLLPFIANLRLKYGHDCLRADSLKHLTETSRYVYEIANMSPINGQPYVGASAFAHKGGMHVHAVQKDASTYEHVSPETVGNSRKVLVSEMSGQSNIAAKAGKKFDIESDKEVLRKVLGRVQDLENEGYQFEAAEASFELLLRKEIGRYRKYFELDHYRCVILRQNGSDPLSEATVKLHVGGDSQHQVAEGDGPVAALDGALRKALRAHYPQIDQVHLTDYKVRVINSKDETSAKVRVVIECKRNRSPGDGSTEGKKELFGTIGVSTNVIDASWQALVDAYEYHLVHVEEGAGQP</sequence>
<comment type="pathway">
    <text evidence="1">Amino-acid biosynthesis; L-isoleucine biosynthesis; 2-oxobutanoate from pyruvate: step 1/3.</text>
</comment>
<dbReference type="PROSITE" id="PS00816">
    <property type="entry name" value="AIPM_HOMOCIT_SYNTH_2"/>
    <property type="match status" value="1"/>
</dbReference>
<protein>
    <recommendedName>
        <fullName evidence="8">Citramalate synthase</fullName>
        <ecNumber evidence="8">2.3.3.21</ecNumber>
    </recommendedName>
</protein>
<feature type="domain" description="Pyruvate carboxyltransferase" evidence="10">
    <location>
        <begin position="4"/>
        <end position="266"/>
    </location>
</feature>